<feature type="transmembrane region" description="Helical" evidence="6">
    <location>
        <begin position="117"/>
        <end position="140"/>
    </location>
</feature>
<evidence type="ECO:0000313" key="8">
    <source>
        <dbReference type="EMBL" id="ACR11318.1"/>
    </source>
</evidence>
<dbReference type="eggNOG" id="COG3658">
    <property type="taxonomic scope" value="Bacteria"/>
</dbReference>
<evidence type="ECO:0000313" key="9">
    <source>
        <dbReference type="Proteomes" id="UP000009080"/>
    </source>
</evidence>
<reference evidence="8 9" key="1">
    <citation type="journal article" date="2009" name="PLoS ONE">
        <title>The complete genome of Teredinibacter turnerae T7901: an intracellular endosymbiont of marine wood-boring bivalves (shipworms).</title>
        <authorList>
            <person name="Yang J.C."/>
            <person name="Madupu R."/>
            <person name="Durkin A.S."/>
            <person name="Ekborg N.A."/>
            <person name="Pedamallu C.S."/>
            <person name="Hostetler J.B."/>
            <person name="Radune D."/>
            <person name="Toms B.S."/>
            <person name="Henrissat B."/>
            <person name="Coutinho P.M."/>
            <person name="Schwarz S."/>
            <person name="Field L."/>
            <person name="Trindade-Silva A.E."/>
            <person name="Soares C.A.G."/>
            <person name="Elshahawi S."/>
            <person name="Hanora A."/>
            <person name="Schmidt E.W."/>
            <person name="Haygood M.G."/>
            <person name="Posfai J."/>
            <person name="Benner J."/>
            <person name="Madinger C."/>
            <person name="Nove J."/>
            <person name="Anton B."/>
            <person name="Chaudhary K."/>
            <person name="Foster J."/>
            <person name="Holman A."/>
            <person name="Kumar S."/>
            <person name="Lessard P.A."/>
            <person name="Luyten Y.A."/>
            <person name="Slatko B."/>
            <person name="Wood N."/>
            <person name="Wu B."/>
            <person name="Teplitski M."/>
            <person name="Mougous J.D."/>
            <person name="Ward N."/>
            <person name="Eisen J.A."/>
            <person name="Badger J.H."/>
            <person name="Distel D.L."/>
        </authorList>
    </citation>
    <scope>NUCLEOTIDE SEQUENCE [LARGE SCALE GENOMIC DNA]</scope>
    <source>
        <strain evidence="9">ATCC 39867 / T7901</strain>
    </source>
</reference>
<sequence length="241" mass="26425">MQETKPTVRAAVKATIKAEAKVTAKVAVWDLPLRLCHWGLVASIAVCWWSAENHNMAWHVTAGYTALGVVLFRIYWGFVGSTQARFVHFLQGPAAILTYLKKFHHRESSASPGHNPLGALSAIALLLCALLQAGLGLFAIDVDGYEGGPYADYLEFDTARAFAQWHEWNFNLLLALIALHLVAIVYYQVWKKQPLARAMITGKKALSVEHAVPESAELKSVLVPALIGLFLSVGIVLLIRG</sequence>
<dbReference type="InterPro" id="IPR016174">
    <property type="entry name" value="Di-haem_cyt_TM"/>
</dbReference>
<evidence type="ECO:0000256" key="1">
    <source>
        <dbReference type="ARBA" id="ARBA00004651"/>
    </source>
</evidence>
<keyword evidence="3 6" id="KW-0812">Transmembrane</keyword>
<feature type="domain" description="Cytochrome b561 bacterial/Ni-hydrogenase" evidence="7">
    <location>
        <begin position="28"/>
        <end position="202"/>
    </location>
</feature>
<proteinExistence type="predicted"/>
<dbReference type="HOGENOM" id="CLU_078451_0_0_6"/>
<dbReference type="GO" id="GO:0005886">
    <property type="term" value="C:plasma membrane"/>
    <property type="evidence" value="ECO:0007669"/>
    <property type="project" value="UniProtKB-SubCell"/>
</dbReference>
<keyword evidence="5 6" id="KW-0472">Membrane</keyword>
<dbReference type="STRING" id="377629.TERTU_0138"/>
<feature type="transmembrane region" description="Helical" evidence="6">
    <location>
        <begin position="57"/>
        <end position="76"/>
    </location>
</feature>
<dbReference type="SUPFAM" id="SSF81342">
    <property type="entry name" value="Transmembrane di-heme cytochromes"/>
    <property type="match status" value="1"/>
</dbReference>
<dbReference type="GO" id="GO:0020037">
    <property type="term" value="F:heme binding"/>
    <property type="evidence" value="ECO:0007669"/>
    <property type="project" value="TreeGrafter"/>
</dbReference>
<dbReference type="Proteomes" id="UP000009080">
    <property type="component" value="Chromosome"/>
</dbReference>
<dbReference type="OrthoDB" id="196472at2"/>
<keyword evidence="4 6" id="KW-1133">Transmembrane helix</keyword>
<evidence type="ECO:0000256" key="2">
    <source>
        <dbReference type="ARBA" id="ARBA00022475"/>
    </source>
</evidence>
<accession>C5BLC4</accession>
<dbReference type="KEGG" id="ttu:TERTU_0138"/>
<dbReference type="EMBL" id="CP001614">
    <property type="protein sequence ID" value="ACR11318.1"/>
    <property type="molecule type" value="Genomic_DNA"/>
</dbReference>
<dbReference type="PANTHER" id="PTHR30485">
    <property type="entry name" value="NI/FE-HYDROGENASE 1 B-TYPE CYTOCHROME SUBUNIT"/>
    <property type="match status" value="1"/>
</dbReference>
<feature type="transmembrane region" description="Helical" evidence="6">
    <location>
        <begin position="170"/>
        <end position="189"/>
    </location>
</feature>
<dbReference type="AlphaFoldDB" id="C5BLC4"/>
<feature type="transmembrane region" description="Helical" evidence="6">
    <location>
        <begin position="221"/>
        <end position="239"/>
    </location>
</feature>
<gene>
    <name evidence="8" type="ordered locus">TERTU_0138</name>
</gene>
<dbReference type="Gene3D" id="1.20.950.20">
    <property type="entry name" value="Transmembrane di-heme cytochromes, Chain C"/>
    <property type="match status" value="1"/>
</dbReference>
<evidence type="ECO:0000256" key="5">
    <source>
        <dbReference type="ARBA" id="ARBA00023136"/>
    </source>
</evidence>
<comment type="subcellular location">
    <subcellularLocation>
        <location evidence="1">Cell membrane</location>
        <topology evidence="1">Multi-pass membrane protein</topology>
    </subcellularLocation>
</comment>
<evidence type="ECO:0000256" key="4">
    <source>
        <dbReference type="ARBA" id="ARBA00022989"/>
    </source>
</evidence>
<keyword evidence="2" id="KW-1003">Cell membrane</keyword>
<evidence type="ECO:0000256" key="6">
    <source>
        <dbReference type="SAM" id="Phobius"/>
    </source>
</evidence>
<evidence type="ECO:0000256" key="3">
    <source>
        <dbReference type="ARBA" id="ARBA00022692"/>
    </source>
</evidence>
<protein>
    <submittedName>
        <fullName evidence="8">Nickel-dependent hydrogenase, b-type cytochrome subunit</fullName>
    </submittedName>
</protein>
<evidence type="ECO:0000259" key="7">
    <source>
        <dbReference type="Pfam" id="PF01292"/>
    </source>
</evidence>
<dbReference type="Pfam" id="PF01292">
    <property type="entry name" value="Ni_hydr_CYTB"/>
    <property type="match status" value="1"/>
</dbReference>
<dbReference type="RefSeq" id="WP_015817430.1">
    <property type="nucleotide sequence ID" value="NC_012997.1"/>
</dbReference>
<dbReference type="InterPro" id="IPR011577">
    <property type="entry name" value="Cyt_b561_bac/Ni-Hgenase"/>
</dbReference>
<name>C5BLC4_TERTT</name>
<dbReference type="GO" id="GO:0009055">
    <property type="term" value="F:electron transfer activity"/>
    <property type="evidence" value="ECO:0007669"/>
    <property type="project" value="InterPro"/>
</dbReference>
<organism evidence="8 9">
    <name type="scientific">Teredinibacter turnerae (strain ATCC 39867 / T7901)</name>
    <dbReference type="NCBI Taxonomy" id="377629"/>
    <lineage>
        <taxon>Bacteria</taxon>
        <taxon>Pseudomonadati</taxon>
        <taxon>Pseudomonadota</taxon>
        <taxon>Gammaproteobacteria</taxon>
        <taxon>Cellvibrionales</taxon>
        <taxon>Cellvibrionaceae</taxon>
        <taxon>Teredinibacter</taxon>
    </lineage>
</organism>
<dbReference type="InterPro" id="IPR051542">
    <property type="entry name" value="Hydrogenase_cytochrome"/>
</dbReference>
<keyword evidence="9" id="KW-1185">Reference proteome</keyword>
<dbReference type="PANTHER" id="PTHR30485:SF2">
    <property type="entry name" value="BLL0597 PROTEIN"/>
    <property type="match status" value="1"/>
</dbReference>
<dbReference type="GO" id="GO:0022904">
    <property type="term" value="P:respiratory electron transport chain"/>
    <property type="evidence" value="ECO:0007669"/>
    <property type="project" value="InterPro"/>
</dbReference>